<name>A0A1I8JRJ8_9PLAT</name>
<evidence type="ECO:0000313" key="1">
    <source>
        <dbReference type="Proteomes" id="UP000095280"/>
    </source>
</evidence>
<dbReference type="AlphaFoldDB" id="A0A1I8JRJ8"/>
<dbReference type="WBParaSite" id="snap_masked-unitig_43592-processed-gene-0.0-mRNA-1">
    <property type="protein sequence ID" value="snap_masked-unitig_43592-processed-gene-0.0-mRNA-1"/>
    <property type="gene ID" value="snap_masked-unitig_43592-processed-gene-0.0"/>
</dbReference>
<sequence length="221" mass="24829">PASSVQLDPSNGGRCNFPYYLNQGGPWLFQYRQARDPATGERLPSDEIRYGEASIPSRHNLRHHRIRLVRGADEFREALLEERRESLDCVEKSAGSSGRVQTFVAAHYHTEKSTAVVQIVCRQLYECDLSDKWLSDTVQEDSPTGQSSIGSMRAMTAKLRLVNTRSNGDIWQKNTFALVQSQCVYGTGMAWLFLQHSTREQLTGVRPILSIAKGNSHPGFD</sequence>
<proteinExistence type="predicted"/>
<dbReference type="Proteomes" id="UP000095280">
    <property type="component" value="Unplaced"/>
</dbReference>
<reference evidence="2" key="1">
    <citation type="submission" date="2016-11" db="UniProtKB">
        <authorList>
            <consortium name="WormBaseParasite"/>
        </authorList>
    </citation>
    <scope>IDENTIFICATION</scope>
</reference>
<protein>
    <submittedName>
        <fullName evidence="2">Glyco_hydro_38C domain-containing protein</fullName>
    </submittedName>
</protein>
<keyword evidence="1" id="KW-1185">Reference proteome</keyword>
<organism evidence="1 2">
    <name type="scientific">Macrostomum lignano</name>
    <dbReference type="NCBI Taxonomy" id="282301"/>
    <lineage>
        <taxon>Eukaryota</taxon>
        <taxon>Metazoa</taxon>
        <taxon>Spiralia</taxon>
        <taxon>Lophotrochozoa</taxon>
        <taxon>Platyhelminthes</taxon>
        <taxon>Rhabditophora</taxon>
        <taxon>Macrostomorpha</taxon>
        <taxon>Macrostomida</taxon>
        <taxon>Macrostomidae</taxon>
        <taxon>Macrostomum</taxon>
    </lineage>
</organism>
<evidence type="ECO:0000313" key="2">
    <source>
        <dbReference type="WBParaSite" id="snap_masked-unitig_43592-processed-gene-0.0-mRNA-1"/>
    </source>
</evidence>
<accession>A0A1I8JRJ8</accession>